<evidence type="ECO:0000313" key="1">
    <source>
        <dbReference type="EMBL" id="MCM2563616.1"/>
    </source>
</evidence>
<name>A0ACC6A0U2_9RHOB</name>
<gene>
    <name evidence="1" type="ORF">M8744_15780</name>
</gene>
<evidence type="ECO:0000313" key="2">
    <source>
        <dbReference type="Proteomes" id="UP001203036"/>
    </source>
</evidence>
<proteinExistence type="predicted"/>
<comment type="caution">
    <text evidence="1">The sequence shown here is derived from an EMBL/GenBank/DDBJ whole genome shotgun (WGS) entry which is preliminary data.</text>
</comment>
<dbReference type="Proteomes" id="UP001203036">
    <property type="component" value="Unassembled WGS sequence"/>
</dbReference>
<keyword evidence="2" id="KW-1185">Reference proteome</keyword>
<feature type="non-terminal residue" evidence="1">
    <location>
        <position position="358"/>
    </location>
</feature>
<organism evidence="1 2">
    <name type="scientific">Lutimaribacter degradans</name>
    <dbReference type="NCBI Taxonomy" id="2945989"/>
    <lineage>
        <taxon>Bacteria</taxon>
        <taxon>Pseudomonadati</taxon>
        <taxon>Pseudomonadota</taxon>
        <taxon>Alphaproteobacteria</taxon>
        <taxon>Rhodobacterales</taxon>
        <taxon>Roseobacteraceae</taxon>
        <taxon>Lutimaribacter</taxon>
    </lineage>
</organism>
<protein>
    <submittedName>
        <fullName evidence="1">VWA domain-containing protein</fullName>
    </submittedName>
</protein>
<sequence length="358" mass="37500">MGRLAAFLAAATLAGGGALAAGMAHAQDQNAQQEDVMIVFDGSNSMWGQIDGVAKIEIARDVMGDLLGNWADDRHVGLMAYGHRRRGDCSDIETLVEPAPGTSAAIMDRINAISPVGKTPLTTAVEQAAQSLAYTDRPATVVLISDGLESCDRDPCALASALEKGGVGFTAHVVGFGLGKNADAESLACIADRTGGKFLSADNASELSEALTAVSTALAEPTPEPEPEPEPEPTITLRGPDQALAGSAFDLSWEPSFEPRDYVTIVPVGADEGSYTDYLRVKDRLDGTLRAPGDTGSYELRYVSEETRKTLGSAPIEITEPEVTVSAPESALTGSSFEVSWTGTVHNRDFVTIVPMGA</sequence>
<accession>A0ACC6A0U2</accession>
<dbReference type="EMBL" id="JAMQGO010000014">
    <property type="protein sequence ID" value="MCM2563616.1"/>
    <property type="molecule type" value="Genomic_DNA"/>
</dbReference>
<reference evidence="1" key="1">
    <citation type="submission" date="2022-06" db="EMBL/GenBank/DDBJ databases">
        <title>Lutimaribacter sp. EGI FJ00013, a novel bacterium isolated from a salt lake sediment enrichment.</title>
        <authorList>
            <person name="Gao L."/>
            <person name="Fang B.-Z."/>
            <person name="Li W.-J."/>
        </authorList>
    </citation>
    <scope>NUCLEOTIDE SEQUENCE</scope>
    <source>
        <strain evidence="1">EGI FJ00013</strain>
    </source>
</reference>